<organism evidence="1 2">
    <name type="scientific">Mycobacteroides chelonae</name>
    <name type="common">Mycobacterium chelonae</name>
    <dbReference type="NCBI Taxonomy" id="1774"/>
    <lineage>
        <taxon>Bacteria</taxon>
        <taxon>Bacillati</taxon>
        <taxon>Actinomycetota</taxon>
        <taxon>Actinomycetes</taxon>
        <taxon>Mycobacteriales</taxon>
        <taxon>Mycobacteriaceae</taxon>
        <taxon>Mycobacteroides</taxon>
    </lineage>
</organism>
<accession>A0A1S1LI42</accession>
<proteinExistence type="predicted"/>
<gene>
    <name evidence="1" type="ORF">BKG82_28310</name>
</gene>
<evidence type="ECO:0000313" key="2">
    <source>
        <dbReference type="Proteomes" id="UP000180043"/>
    </source>
</evidence>
<name>A0A1S1LI42_MYCCH</name>
<reference evidence="1 2" key="1">
    <citation type="submission" date="2016-10" db="EMBL/GenBank/DDBJ databases">
        <title>Evaluation of Human, Veterinary and Environmental Mycobacterium chelonae Isolates by Core Genome Phylogenomic Analysis, Targeted Gene Comparison, and Anti-microbial Susceptibility Patterns: A Tale of Mistaken Identities.</title>
        <authorList>
            <person name="Fogelson S.B."/>
            <person name="Camus A.C."/>
            <person name="Lorenz W."/>
            <person name="Vasireddy R."/>
            <person name="Vasireddy S."/>
            <person name="Smith T."/>
            <person name="Brown-Elliott B.A."/>
            <person name="Wallace R.J.Jr."/>
            <person name="Hasan N.A."/>
            <person name="Reischl U."/>
            <person name="Sanchez S."/>
        </authorList>
    </citation>
    <scope>NUCLEOTIDE SEQUENCE [LARGE SCALE GENOMIC DNA]</scope>
    <source>
        <strain evidence="1 2">15515</strain>
    </source>
</reference>
<sequence length="89" mass="9867">MHWPTIAATARSNGWTVLAERRGVARMQRRDARSDVGASTLHVEFDQQGLIAGAWIDELGWRMDAHEADKLSVVLARLRESVPASSAQQ</sequence>
<comment type="caution">
    <text evidence="1">The sequence shown here is derived from an EMBL/GenBank/DDBJ whole genome shotgun (WGS) entry which is preliminary data.</text>
</comment>
<dbReference type="Proteomes" id="UP000180043">
    <property type="component" value="Unassembled WGS sequence"/>
</dbReference>
<protein>
    <submittedName>
        <fullName evidence="1">Uncharacterized protein</fullName>
    </submittedName>
</protein>
<dbReference type="EMBL" id="MLIQ01000049">
    <property type="protein sequence ID" value="OHU46089.1"/>
    <property type="molecule type" value="Genomic_DNA"/>
</dbReference>
<evidence type="ECO:0000313" key="1">
    <source>
        <dbReference type="EMBL" id="OHU46089.1"/>
    </source>
</evidence>
<dbReference type="AlphaFoldDB" id="A0A1S1LI42"/>